<dbReference type="SUPFAM" id="SSF103473">
    <property type="entry name" value="MFS general substrate transporter"/>
    <property type="match status" value="1"/>
</dbReference>
<keyword evidence="5 6" id="KW-0472">Membrane</keyword>
<keyword evidence="4 6" id="KW-1133">Transmembrane helix</keyword>
<gene>
    <name evidence="7" type="ORF">FA14DRAFT_87957</name>
</gene>
<reference evidence="7 8" key="1">
    <citation type="journal article" date="2018" name="Mol. Biol. Evol.">
        <title>Broad Genomic Sampling Reveals a Smut Pathogenic Ancestry of the Fungal Clade Ustilaginomycotina.</title>
        <authorList>
            <person name="Kijpornyongpan T."/>
            <person name="Mondo S.J."/>
            <person name="Barry K."/>
            <person name="Sandor L."/>
            <person name="Lee J."/>
            <person name="Lipzen A."/>
            <person name="Pangilinan J."/>
            <person name="LaButti K."/>
            <person name="Hainaut M."/>
            <person name="Henrissat B."/>
            <person name="Grigoriev I.V."/>
            <person name="Spatafora J.W."/>
            <person name="Aime M.C."/>
        </authorList>
    </citation>
    <scope>NUCLEOTIDE SEQUENCE [LARGE SCALE GENOMIC DNA]</scope>
    <source>
        <strain evidence="7 8">MCA 3882</strain>
    </source>
</reference>
<protein>
    <recommendedName>
        <fullName evidence="9">MFS general substrate transporter</fullName>
    </recommendedName>
</protein>
<evidence type="ECO:0000256" key="6">
    <source>
        <dbReference type="SAM" id="Phobius"/>
    </source>
</evidence>
<evidence type="ECO:0000256" key="3">
    <source>
        <dbReference type="ARBA" id="ARBA00022692"/>
    </source>
</evidence>
<feature type="transmembrane region" description="Helical" evidence="6">
    <location>
        <begin position="128"/>
        <end position="147"/>
    </location>
</feature>
<evidence type="ECO:0000256" key="5">
    <source>
        <dbReference type="ARBA" id="ARBA00023136"/>
    </source>
</evidence>
<dbReference type="InParanoid" id="A0A316V568"/>
<dbReference type="InterPro" id="IPR036259">
    <property type="entry name" value="MFS_trans_sf"/>
</dbReference>
<keyword evidence="2" id="KW-0813">Transport</keyword>
<evidence type="ECO:0000313" key="8">
    <source>
        <dbReference type="Proteomes" id="UP000245771"/>
    </source>
</evidence>
<name>A0A316V568_9BASI</name>
<evidence type="ECO:0000256" key="4">
    <source>
        <dbReference type="ARBA" id="ARBA00022989"/>
    </source>
</evidence>
<dbReference type="RefSeq" id="XP_025352706.1">
    <property type="nucleotide sequence ID" value="XM_025503036.1"/>
</dbReference>
<evidence type="ECO:0000256" key="2">
    <source>
        <dbReference type="ARBA" id="ARBA00022448"/>
    </source>
</evidence>
<dbReference type="EMBL" id="KZ819606">
    <property type="protein sequence ID" value="PWN32404.1"/>
    <property type="molecule type" value="Genomic_DNA"/>
</dbReference>
<feature type="transmembrane region" description="Helical" evidence="6">
    <location>
        <begin position="97"/>
        <end position="116"/>
    </location>
</feature>
<feature type="transmembrane region" description="Helical" evidence="6">
    <location>
        <begin position="33"/>
        <end position="58"/>
    </location>
</feature>
<comment type="subcellular location">
    <subcellularLocation>
        <location evidence="1">Membrane</location>
        <topology evidence="1">Multi-pass membrane protein</topology>
    </subcellularLocation>
</comment>
<dbReference type="Proteomes" id="UP000245771">
    <property type="component" value="Unassembled WGS sequence"/>
</dbReference>
<proteinExistence type="predicted"/>
<dbReference type="AlphaFoldDB" id="A0A316V568"/>
<accession>A0A316V568</accession>
<keyword evidence="8" id="KW-1185">Reference proteome</keyword>
<dbReference type="STRING" id="1280837.A0A316V568"/>
<feature type="transmembrane region" description="Helical" evidence="6">
    <location>
        <begin position="185"/>
        <end position="210"/>
    </location>
</feature>
<keyword evidence="3 6" id="KW-0812">Transmembrane</keyword>
<organism evidence="7 8">
    <name type="scientific">Meira miltonrushii</name>
    <dbReference type="NCBI Taxonomy" id="1280837"/>
    <lineage>
        <taxon>Eukaryota</taxon>
        <taxon>Fungi</taxon>
        <taxon>Dikarya</taxon>
        <taxon>Basidiomycota</taxon>
        <taxon>Ustilaginomycotina</taxon>
        <taxon>Exobasidiomycetes</taxon>
        <taxon>Exobasidiales</taxon>
        <taxon>Brachybasidiaceae</taxon>
        <taxon>Meira</taxon>
    </lineage>
</organism>
<dbReference type="GO" id="GO:0016020">
    <property type="term" value="C:membrane"/>
    <property type="evidence" value="ECO:0007669"/>
    <property type="project" value="UniProtKB-SubCell"/>
</dbReference>
<dbReference type="GO" id="GO:0022857">
    <property type="term" value="F:transmembrane transporter activity"/>
    <property type="evidence" value="ECO:0007669"/>
    <property type="project" value="TreeGrafter"/>
</dbReference>
<sequence length="211" mass="23216">MWISHLYRQSGPLRRLNNFAWHQVLRLFTELKIYLYSITAASSQVVSSSIANFGLMIIKEMGYEGVKTNLLSAGPLALSVFIMLICAVLVDRKGMRSLLLLPCLSLITIGQFLIFFDIHSKSVTYGAMYLIAGFSGPCNTLITVWCAGNIGPQYTKMATLALCLLSHTSVTLISVDLYPPTDALLFWHAHLAGLIYIVIAIVSASLLTLVL</sequence>
<dbReference type="Gene3D" id="1.20.1250.20">
    <property type="entry name" value="MFS general substrate transporter like domains"/>
    <property type="match status" value="1"/>
</dbReference>
<evidence type="ECO:0000313" key="7">
    <source>
        <dbReference type="EMBL" id="PWN32404.1"/>
    </source>
</evidence>
<feature type="transmembrane region" description="Helical" evidence="6">
    <location>
        <begin position="70"/>
        <end position="90"/>
    </location>
</feature>
<evidence type="ECO:0008006" key="9">
    <source>
        <dbReference type="Google" id="ProtNLM"/>
    </source>
</evidence>
<dbReference type="GeneID" id="37024817"/>
<evidence type="ECO:0000256" key="1">
    <source>
        <dbReference type="ARBA" id="ARBA00004141"/>
    </source>
</evidence>
<feature type="transmembrane region" description="Helical" evidence="6">
    <location>
        <begin position="159"/>
        <end position="179"/>
    </location>
</feature>
<dbReference type="PANTHER" id="PTHR43791">
    <property type="entry name" value="PERMEASE-RELATED"/>
    <property type="match status" value="1"/>
</dbReference>
<dbReference type="PANTHER" id="PTHR43791:SF55">
    <property type="entry name" value="TRANSPORTER, PUTATIVE (AFU_ORTHOLOGUE AFUA_6G01820)-RELATED"/>
    <property type="match status" value="1"/>
</dbReference>